<evidence type="ECO:0000313" key="3">
    <source>
        <dbReference type="Proteomes" id="UP000187486"/>
    </source>
</evidence>
<dbReference type="STRING" id="76021.BS329_18110"/>
<dbReference type="Proteomes" id="UP000187486">
    <property type="component" value="Unassembled WGS sequence"/>
</dbReference>
<feature type="domain" description="Conserved hypothetical protein CHP02391" evidence="1">
    <location>
        <begin position="78"/>
        <end position="192"/>
    </location>
</feature>
<protein>
    <submittedName>
        <fullName evidence="2">TIGR02391 family protein</fullName>
    </submittedName>
</protein>
<dbReference type="Pfam" id="PF09509">
    <property type="entry name" value="Hypoth_Ymh"/>
    <property type="match status" value="1"/>
</dbReference>
<dbReference type="NCBIfam" id="TIGR02391">
    <property type="entry name" value="hypoth_ymh"/>
    <property type="match status" value="1"/>
</dbReference>
<name>A0A1R0KT93_9PSEU</name>
<dbReference type="EMBL" id="MQUQ01000009">
    <property type="protein sequence ID" value="OLZ51154.1"/>
    <property type="molecule type" value="Genomic_DNA"/>
</dbReference>
<evidence type="ECO:0000313" key="2">
    <source>
        <dbReference type="EMBL" id="OLZ51154.1"/>
    </source>
</evidence>
<accession>A0A1R0KT93</accession>
<reference evidence="2 3" key="1">
    <citation type="submission" date="2016-01" db="EMBL/GenBank/DDBJ databases">
        <title>Amycolatopsis coloradensis genome sequencing and assembly.</title>
        <authorList>
            <person name="Mayilraj S."/>
        </authorList>
    </citation>
    <scope>NUCLEOTIDE SEQUENCE [LARGE SCALE GENOMIC DNA]</scope>
    <source>
        <strain evidence="2 3">DSM 44225</strain>
    </source>
</reference>
<evidence type="ECO:0000259" key="1">
    <source>
        <dbReference type="Pfam" id="PF09509"/>
    </source>
</evidence>
<gene>
    <name evidence="2" type="ORF">BS329_18110</name>
</gene>
<proteinExistence type="predicted"/>
<comment type="caution">
    <text evidence="2">The sequence shown here is derived from an EMBL/GenBank/DDBJ whole genome shotgun (WGS) entry which is preliminary data.</text>
</comment>
<dbReference type="InterPro" id="IPR012654">
    <property type="entry name" value="CHP02391"/>
</dbReference>
<dbReference type="AlphaFoldDB" id="A0A1R0KT93"/>
<keyword evidence="3" id="KW-1185">Reference proteome</keyword>
<sequence>MMRGAEHAFEFNHEPDRDDLLDRLSDAWAWLESHGLIGPHGRNTTSSWQRVTRVGRELVKDKAALTTLWADERLAGALDPQLEAKVRPIFNLGDYETACFAAMKAVEVEVRRVSGLDSTIIGVDLMRKAFKPEGGPLADAQAHPGEQLAIMNLFAGSIGAFKNPSSHRTVHFDDATEAAEVVQTADLLLRLLRRAERRLQSKP</sequence>
<organism evidence="2 3">
    <name type="scientific">Amycolatopsis coloradensis</name>
    <dbReference type="NCBI Taxonomy" id="76021"/>
    <lineage>
        <taxon>Bacteria</taxon>
        <taxon>Bacillati</taxon>
        <taxon>Actinomycetota</taxon>
        <taxon>Actinomycetes</taxon>
        <taxon>Pseudonocardiales</taxon>
        <taxon>Pseudonocardiaceae</taxon>
        <taxon>Amycolatopsis</taxon>
    </lineage>
</organism>